<accession>A0ABT6JXU7</accession>
<protein>
    <submittedName>
        <fullName evidence="2">Uncharacterized protein</fullName>
    </submittedName>
</protein>
<name>A0ABT6JXU7_9GAMM</name>
<evidence type="ECO:0000313" key="2">
    <source>
        <dbReference type="EMBL" id="MDH5835318.1"/>
    </source>
</evidence>
<sequence length="267" mass="29883">MINVLLRISAWGLRRWSNLAGWWESQRWPMRLYSGGGIVILISLACTVIRLTYWDLHLTIFIIGTLLLASGILLEGYHLANKGMATRPGKILAALVATMIGALSMGMSSVIINQATGFPPSEFPYTVAFLAPLTAGHVILLLTVLLFIVASVLILASGTVSIWQALRQPDRKVDREYIQMMTRLLAAITLFSLIISGWKKQHEPYESHLNSVAGWFVYTFEMYSNDGCVQRLGERIHHAGPGEVFVGYRHEGRAIFFKRRCTATIFE</sequence>
<dbReference type="EMBL" id="JARXRO010000020">
    <property type="protein sequence ID" value="MDH5835318.1"/>
    <property type="molecule type" value="Genomic_DNA"/>
</dbReference>
<dbReference type="Proteomes" id="UP001156873">
    <property type="component" value="Unassembled WGS sequence"/>
</dbReference>
<feature type="transmembrane region" description="Helical" evidence="1">
    <location>
        <begin position="135"/>
        <end position="156"/>
    </location>
</feature>
<feature type="transmembrane region" description="Helical" evidence="1">
    <location>
        <begin position="59"/>
        <end position="80"/>
    </location>
</feature>
<keyword evidence="3" id="KW-1185">Reference proteome</keyword>
<evidence type="ECO:0000313" key="3">
    <source>
        <dbReference type="Proteomes" id="UP001156873"/>
    </source>
</evidence>
<comment type="caution">
    <text evidence="2">The sequence shown here is derived from an EMBL/GenBank/DDBJ whole genome shotgun (WGS) entry which is preliminary data.</text>
</comment>
<keyword evidence="1" id="KW-0812">Transmembrane</keyword>
<keyword evidence="1" id="KW-0472">Membrane</keyword>
<feature type="transmembrane region" description="Helical" evidence="1">
    <location>
        <begin position="92"/>
        <end position="115"/>
    </location>
</feature>
<proteinExistence type="predicted"/>
<gene>
    <name evidence="2" type="ORF">QFW81_15495</name>
</gene>
<keyword evidence="1" id="KW-1133">Transmembrane helix</keyword>
<reference evidence="2 3" key="1">
    <citation type="submission" date="2023-04" db="EMBL/GenBank/DDBJ databases">
        <title>Luteimonas sp. M1R5S59.</title>
        <authorList>
            <person name="Sun J.-Q."/>
        </authorList>
    </citation>
    <scope>NUCLEOTIDE SEQUENCE [LARGE SCALE GENOMIC DNA]</scope>
    <source>
        <strain evidence="2 3">M1R5S59</strain>
    </source>
</reference>
<organism evidence="2 3">
    <name type="scientific">Luteimonas kalidii</name>
    <dbReference type="NCBI Taxonomy" id="3042025"/>
    <lineage>
        <taxon>Bacteria</taxon>
        <taxon>Pseudomonadati</taxon>
        <taxon>Pseudomonadota</taxon>
        <taxon>Gammaproteobacteria</taxon>
        <taxon>Lysobacterales</taxon>
        <taxon>Lysobacteraceae</taxon>
        <taxon>Luteimonas</taxon>
    </lineage>
</organism>
<evidence type="ECO:0000256" key="1">
    <source>
        <dbReference type="SAM" id="Phobius"/>
    </source>
</evidence>
<feature type="transmembrane region" description="Helical" evidence="1">
    <location>
        <begin position="32"/>
        <end position="53"/>
    </location>
</feature>
<feature type="transmembrane region" description="Helical" evidence="1">
    <location>
        <begin position="177"/>
        <end position="198"/>
    </location>
</feature>
<dbReference type="RefSeq" id="WP_280580049.1">
    <property type="nucleotide sequence ID" value="NZ_JARXRO010000020.1"/>
</dbReference>